<feature type="transmembrane region" description="Helical" evidence="10">
    <location>
        <begin position="118"/>
        <end position="142"/>
    </location>
</feature>
<keyword evidence="7 10" id="KW-0472">Membrane</keyword>
<keyword evidence="3 11" id="KW-0808">Transferase</keyword>
<dbReference type="PANTHER" id="PTHR30309">
    <property type="entry name" value="INNER MEMBRANE PROTEIN YGIH"/>
    <property type="match status" value="1"/>
</dbReference>
<feature type="transmembrane region" description="Helical" evidence="10">
    <location>
        <begin position="240"/>
        <end position="258"/>
    </location>
</feature>
<sequence length="259" mass="28151">MDPSIAIICVLVGYLSGSLSFSRIFMRILAPGKDIANIQIEIKGSGERVTSKIYGANTASMVLGKGAGISIALCDLLKVAIPMLGFKLLYPADPYFLLVSVAGLAGHNWPIFHGFRGGVGLAVLLGSLLIIDAPGVIFMIAVSTLMGIAIFRNILVGDVLWLILMIPWLYFRTGDVAYLYYAVTVTAIFFLATIPESREVIRLRKEGKFDAYQAGISEASSRFRGIKKISDFVSKGWRRLFFAAISLVALICGFLVIMV</sequence>
<evidence type="ECO:0000256" key="7">
    <source>
        <dbReference type="ARBA" id="ARBA00023136"/>
    </source>
</evidence>
<keyword evidence="9" id="KW-1208">Phospholipid metabolism</keyword>
<evidence type="ECO:0000256" key="1">
    <source>
        <dbReference type="ARBA" id="ARBA00022475"/>
    </source>
</evidence>
<dbReference type="GO" id="GO:0005886">
    <property type="term" value="C:plasma membrane"/>
    <property type="evidence" value="ECO:0007669"/>
    <property type="project" value="InterPro"/>
</dbReference>
<protein>
    <submittedName>
        <fullName evidence="11">Glycerol-3-phosphate acyltransferase</fullName>
    </submittedName>
</protein>
<dbReference type="AlphaFoldDB" id="A0A7C3EZP1"/>
<keyword evidence="1" id="KW-1003">Cell membrane</keyword>
<proteinExistence type="predicted"/>
<keyword evidence="5 10" id="KW-1133">Transmembrane helix</keyword>
<dbReference type="InterPro" id="IPR003811">
    <property type="entry name" value="G3P_acylTferase_PlsY"/>
</dbReference>
<dbReference type="SMART" id="SM01207">
    <property type="entry name" value="G3P_acyltransf"/>
    <property type="match status" value="1"/>
</dbReference>
<evidence type="ECO:0000256" key="8">
    <source>
        <dbReference type="ARBA" id="ARBA00023209"/>
    </source>
</evidence>
<dbReference type="GO" id="GO:0008654">
    <property type="term" value="P:phospholipid biosynthetic process"/>
    <property type="evidence" value="ECO:0007669"/>
    <property type="project" value="UniProtKB-KW"/>
</dbReference>
<dbReference type="GO" id="GO:0043772">
    <property type="term" value="F:acyl-phosphate glycerol-3-phosphate acyltransferase activity"/>
    <property type="evidence" value="ECO:0007669"/>
    <property type="project" value="InterPro"/>
</dbReference>
<keyword evidence="2" id="KW-0444">Lipid biosynthesis</keyword>
<dbReference type="EMBL" id="DSTX01000002">
    <property type="protein sequence ID" value="HFK20085.1"/>
    <property type="molecule type" value="Genomic_DNA"/>
</dbReference>
<evidence type="ECO:0000256" key="6">
    <source>
        <dbReference type="ARBA" id="ARBA00023098"/>
    </source>
</evidence>
<name>A0A7C3EZP1_9CREN</name>
<gene>
    <name evidence="11" type="ORF">ENS19_02275</name>
</gene>
<evidence type="ECO:0000256" key="4">
    <source>
        <dbReference type="ARBA" id="ARBA00022692"/>
    </source>
</evidence>
<dbReference type="PANTHER" id="PTHR30309:SF0">
    <property type="entry name" value="GLYCEROL-3-PHOSPHATE ACYLTRANSFERASE-RELATED"/>
    <property type="match status" value="1"/>
</dbReference>
<feature type="transmembrane region" description="Helical" evidence="10">
    <location>
        <begin position="154"/>
        <end position="171"/>
    </location>
</feature>
<accession>A0A7C3EZP1</accession>
<evidence type="ECO:0000256" key="3">
    <source>
        <dbReference type="ARBA" id="ARBA00022679"/>
    </source>
</evidence>
<keyword evidence="8" id="KW-0594">Phospholipid biosynthesis</keyword>
<keyword evidence="4 10" id="KW-0812">Transmembrane</keyword>
<keyword evidence="11" id="KW-0012">Acyltransferase</keyword>
<evidence type="ECO:0000256" key="10">
    <source>
        <dbReference type="SAM" id="Phobius"/>
    </source>
</evidence>
<evidence type="ECO:0000313" key="11">
    <source>
        <dbReference type="EMBL" id="HFK20085.1"/>
    </source>
</evidence>
<organism evidence="11">
    <name type="scientific">Candidatus Methanomethylicus mesodigestus</name>
    <dbReference type="NCBI Taxonomy" id="1867258"/>
    <lineage>
        <taxon>Archaea</taxon>
        <taxon>Thermoproteota</taxon>
        <taxon>Methanosuratincolia</taxon>
        <taxon>Candidatus Methanomethylicales</taxon>
        <taxon>Candidatus Methanomethylicaceae</taxon>
        <taxon>Candidatus Methanomethylicus</taxon>
    </lineage>
</organism>
<keyword evidence="6" id="KW-0443">Lipid metabolism</keyword>
<evidence type="ECO:0000256" key="9">
    <source>
        <dbReference type="ARBA" id="ARBA00023264"/>
    </source>
</evidence>
<evidence type="ECO:0000256" key="2">
    <source>
        <dbReference type="ARBA" id="ARBA00022516"/>
    </source>
</evidence>
<feature type="transmembrane region" description="Helical" evidence="10">
    <location>
        <begin position="177"/>
        <end position="195"/>
    </location>
</feature>
<evidence type="ECO:0000256" key="5">
    <source>
        <dbReference type="ARBA" id="ARBA00022989"/>
    </source>
</evidence>
<reference evidence="11" key="1">
    <citation type="journal article" date="2020" name="mSystems">
        <title>Genome- and Community-Level Interaction Insights into Carbon Utilization and Element Cycling Functions of Hydrothermarchaeota in Hydrothermal Sediment.</title>
        <authorList>
            <person name="Zhou Z."/>
            <person name="Liu Y."/>
            <person name="Xu W."/>
            <person name="Pan J."/>
            <person name="Luo Z.H."/>
            <person name="Li M."/>
        </authorList>
    </citation>
    <scope>NUCLEOTIDE SEQUENCE [LARGE SCALE GENOMIC DNA]</scope>
    <source>
        <strain evidence="11">SpSt-468</strain>
    </source>
</reference>
<dbReference type="Pfam" id="PF02660">
    <property type="entry name" value="G3P_acyltransf"/>
    <property type="match status" value="1"/>
</dbReference>
<comment type="caution">
    <text evidence="11">The sequence shown here is derived from an EMBL/GenBank/DDBJ whole genome shotgun (WGS) entry which is preliminary data.</text>
</comment>